<dbReference type="Proteomes" id="UP001165064">
    <property type="component" value="Unassembled WGS sequence"/>
</dbReference>
<gene>
    <name evidence="1" type="ORF">Amon02_001099600</name>
</gene>
<evidence type="ECO:0000313" key="2">
    <source>
        <dbReference type="Proteomes" id="UP001165064"/>
    </source>
</evidence>
<sequence>MVLENKKDEWDSINVNDSSDSEVVKYVDAEESRHPSIKQKKQHQTPPPQQFGHRVSSSHIANAALTLVSSENGSPIPTCSPLQLSEIQMMTSQKFGVSEDVLSENSGREIARLIVKDIIGKFRITNSNHNTPPLVLLLAGNNISGATALVAGRQLFNHGVRAITYLLHDDNSEDELLPCVSTQIKIFEAVGGKTVKSFAQLETLLSKLDSPLEFILDGLQGFDSSLNDLLDPEFTEAANLVNWLYCFHWIAIEFHYEYLQIWIF</sequence>
<name>A0ACB5U3D3_AMBMO</name>
<accession>A0ACB5U3D3</accession>
<keyword evidence="2" id="KW-1185">Reference proteome</keyword>
<evidence type="ECO:0000313" key="1">
    <source>
        <dbReference type="EMBL" id="GMF00407.1"/>
    </source>
</evidence>
<comment type="caution">
    <text evidence="1">The sequence shown here is derived from an EMBL/GenBank/DDBJ whole genome shotgun (WGS) entry which is preliminary data.</text>
</comment>
<dbReference type="EMBL" id="BSXS01011393">
    <property type="protein sequence ID" value="GMF00407.1"/>
    <property type="molecule type" value="Genomic_DNA"/>
</dbReference>
<protein>
    <submittedName>
        <fullName evidence="1">Unnamed protein product</fullName>
    </submittedName>
</protein>
<reference evidence="1" key="1">
    <citation type="submission" date="2023-04" db="EMBL/GenBank/DDBJ databases">
        <title>Ambrosiozyma monospora NBRC 10751.</title>
        <authorList>
            <person name="Ichikawa N."/>
            <person name="Sato H."/>
            <person name="Tonouchi N."/>
        </authorList>
    </citation>
    <scope>NUCLEOTIDE SEQUENCE</scope>
    <source>
        <strain evidence="1">NBRC 10751</strain>
    </source>
</reference>
<proteinExistence type="predicted"/>
<organism evidence="1 2">
    <name type="scientific">Ambrosiozyma monospora</name>
    <name type="common">Yeast</name>
    <name type="synonym">Endomycopsis monosporus</name>
    <dbReference type="NCBI Taxonomy" id="43982"/>
    <lineage>
        <taxon>Eukaryota</taxon>
        <taxon>Fungi</taxon>
        <taxon>Dikarya</taxon>
        <taxon>Ascomycota</taxon>
        <taxon>Saccharomycotina</taxon>
        <taxon>Pichiomycetes</taxon>
        <taxon>Pichiales</taxon>
        <taxon>Pichiaceae</taxon>
        <taxon>Ambrosiozyma</taxon>
    </lineage>
</organism>